<accession>A0A1H5VW11</accession>
<dbReference type="CDD" id="cd04301">
    <property type="entry name" value="NAT_SF"/>
    <property type="match status" value="1"/>
</dbReference>
<sequence>MTMLAVMLVRAATADDWPAMWSFMEGIVRAGETFSWDRDTTESQARQMWFPDPPGRTFVAVDADGTVLGTANSVRNHRGGASHISSASFMVDPVYSGRGVGRRLGEHVLEQARRDGFRAMQFNAVVETNTRAVSLWRSLGFEVLATIPEGFHHPVHGHVGLHIMYRRL</sequence>
<keyword evidence="2" id="KW-0012">Acyltransferase</keyword>
<evidence type="ECO:0000313" key="2">
    <source>
        <dbReference type="EMBL" id="SEF91051.1"/>
    </source>
</evidence>
<gene>
    <name evidence="2" type="ORF">SAMN04489712_102471</name>
</gene>
<evidence type="ECO:0000313" key="3">
    <source>
        <dbReference type="Proteomes" id="UP000236723"/>
    </source>
</evidence>
<dbReference type="InterPro" id="IPR000182">
    <property type="entry name" value="GNAT_dom"/>
</dbReference>
<dbReference type="Proteomes" id="UP000236723">
    <property type="component" value="Unassembled WGS sequence"/>
</dbReference>
<keyword evidence="2" id="KW-0808">Transferase</keyword>
<dbReference type="PANTHER" id="PTHR43138:SF1">
    <property type="entry name" value="N-ACETYLTRANSFERASE ACA1"/>
    <property type="match status" value="1"/>
</dbReference>
<protein>
    <submittedName>
        <fullName evidence="2">L-amino acid N-acyltransferase YncA</fullName>
    </submittedName>
</protein>
<proteinExistence type="predicted"/>
<dbReference type="InterPro" id="IPR016181">
    <property type="entry name" value="Acyl_CoA_acyltransferase"/>
</dbReference>
<reference evidence="3" key="1">
    <citation type="submission" date="2016-10" db="EMBL/GenBank/DDBJ databases">
        <authorList>
            <person name="Varghese N."/>
            <person name="Submissions S."/>
        </authorList>
    </citation>
    <scope>NUCLEOTIDE SEQUENCE [LARGE SCALE GENOMIC DNA]</scope>
    <source>
        <strain evidence="3">DSM 43163</strain>
    </source>
</reference>
<evidence type="ECO:0000259" key="1">
    <source>
        <dbReference type="PROSITE" id="PS51186"/>
    </source>
</evidence>
<feature type="domain" description="N-acetyltransferase" evidence="1">
    <location>
        <begin position="7"/>
        <end position="166"/>
    </location>
</feature>
<dbReference type="SUPFAM" id="SSF55729">
    <property type="entry name" value="Acyl-CoA N-acyltransferases (Nat)"/>
    <property type="match status" value="1"/>
</dbReference>
<name>A0A1H5VW11_9ACTN</name>
<dbReference type="AlphaFoldDB" id="A0A1H5VW11"/>
<organism evidence="2 3">
    <name type="scientific">Thermomonospora echinospora</name>
    <dbReference type="NCBI Taxonomy" id="1992"/>
    <lineage>
        <taxon>Bacteria</taxon>
        <taxon>Bacillati</taxon>
        <taxon>Actinomycetota</taxon>
        <taxon>Actinomycetes</taxon>
        <taxon>Streptosporangiales</taxon>
        <taxon>Thermomonosporaceae</taxon>
        <taxon>Thermomonospora</taxon>
    </lineage>
</organism>
<keyword evidence="3" id="KW-1185">Reference proteome</keyword>
<dbReference type="GO" id="GO:0016747">
    <property type="term" value="F:acyltransferase activity, transferring groups other than amino-acyl groups"/>
    <property type="evidence" value="ECO:0007669"/>
    <property type="project" value="InterPro"/>
</dbReference>
<dbReference type="Gene3D" id="3.40.630.30">
    <property type="match status" value="1"/>
</dbReference>
<dbReference type="Pfam" id="PF00583">
    <property type="entry name" value="Acetyltransf_1"/>
    <property type="match status" value="1"/>
</dbReference>
<dbReference type="PROSITE" id="PS51186">
    <property type="entry name" value="GNAT"/>
    <property type="match status" value="1"/>
</dbReference>
<dbReference type="EMBL" id="FNVO01000002">
    <property type="protein sequence ID" value="SEF91051.1"/>
    <property type="molecule type" value="Genomic_DNA"/>
</dbReference>
<dbReference type="PANTHER" id="PTHR43138">
    <property type="entry name" value="ACETYLTRANSFERASE, GNAT FAMILY"/>
    <property type="match status" value="1"/>
</dbReference>
<dbReference type="InterPro" id="IPR052742">
    <property type="entry name" value="Mito_N-acetyltransferase"/>
</dbReference>